<dbReference type="AlphaFoldDB" id="A0A1N7L099"/>
<dbReference type="Gene3D" id="1.10.1400.10">
    <property type="match status" value="1"/>
</dbReference>
<keyword evidence="5" id="KW-0106">Calcium</keyword>
<protein>
    <submittedName>
        <fullName evidence="7">Penicillin amidase</fullName>
    </submittedName>
</protein>
<dbReference type="GO" id="GO:0046872">
    <property type="term" value="F:metal ion binding"/>
    <property type="evidence" value="ECO:0007669"/>
    <property type="project" value="UniProtKB-KW"/>
</dbReference>
<feature type="binding site" evidence="5">
    <location>
        <position position="336"/>
    </location>
    <ligand>
        <name>Ca(2+)</name>
        <dbReference type="ChEBI" id="CHEBI:29108"/>
    </ligand>
</feature>
<dbReference type="InterPro" id="IPR043147">
    <property type="entry name" value="Penicillin_amidase_A-knob"/>
</dbReference>
<dbReference type="RefSeq" id="WP_076528893.1">
    <property type="nucleotide sequence ID" value="NZ_BMEH01000001.1"/>
</dbReference>
<dbReference type="Pfam" id="PF01804">
    <property type="entry name" value="Penicil_amidase"/>
    <property type="match status" value="1"/>
</dbReference>
<dbReference type="GO" id="GO:0017000">
    <property type="term" value="P:antibiotic biosynthetic process"/>
    <property type="evidence" value="ECO:0007669"/>
    <property type="project" value="InterPro"/>
</dbReference>
<dbReference type="GO" id="GO:0016811">
    <property type="term" value="F:hydrolase activity, acting on carbon-nitrogen (but not peptide) bonds, in linear amides"/>
    <property type="evidence" value="ECO:0007669"/>
    <property type="project" value="InterPro"/>
</dbReference>
<keyword evidence="6" id="KW-0472">Membrane</keyword>
<comment type="cofactor">
    <cofactor evidence="5">
        <name>Ca(2+)</name>
        <dbReference type="ChEBI" id="CHEBI:29108"/>
    </cofactor>
    <text evidence="5">Binds 1 Ca(2+) ion per dimer.</text>
</comment>
<keyword evidence="6" id="KW-1133">Transmembrane helix</keyword>
<sequence length="819" mass="90719">MPTTFRWLLRIFTALVVVMLLVLVFLWTVLSRSIPDYSATWRVQGISGPMEIVRNNANVPHIFGPTDEDVFFGLGFAHAQDRLWQMTLMRRTAQGRLSEIFGARTARIDELLRRLDLYTLATQSVAAQDPETLAALEAYARGVNAWLSQVNEGALGRGAPEFFLFDPQIAVWQPADSIAIMKLMGLQLSAHLESEVLRARVSMLLRQDRLRDLLPDDPGQGVAAVPDFASLFPGVVPSQAPLRIAEDRLSPFPRLPFAGASNAWAAAPGRAAAGGSLLANDPHLGLSAPTIWYLARLELQSGGIIGGTIPGMPVLLAGRSEGFGWALTSSYLDDQDVFIEKLNPDAAEEYLTPEGWKRFETRRSIVTIKDAEPLTLTLRWTENGPVLPGAHYDLASVTPPGHVTSLGWTVLDPADRSMTAALRLMRAQTVAEGITAGGDFTAPSQNVTLADRDGIAMVTIGKMPRRDPRHQTQGRMPSPGWLAENRWQGMLPYESNPRFVAPTSGILGNTNNKTTERPFPEHVSFEWGDTQRIQRWLRLMRMRDVHTRESFIEAQLDTVSPVARTLLPLIGAELWFTGEPAPTGTPDHRRQRALAMLAEWNGEMNEHLPEPLIAMTWLRVLQDKLIRDELGPLADDFSHIQPVFLERVYQNTDGAAKWCDIIQSSPVETCADIARIALDEALLRLTERYGSTIESWRWGDAHQAIHDHATLGEVPVLKYLVNIRQSTSGGDFTLLRGRTSGKDPDPFQNVHGAGYRGVYDFADPDSSVFITSTGQSGHPFSRFYDNLGELWRRGEYIPMSLDTGLAKAAAVGITRLNPR</sequence>
<dbReference type="OrthoDB" id="9760084at2"/>
<dbReference type="Proteomes" id="UP000186141">
    <property type="component" value="Unassembled WGS sequence"/>
</dbReference>
<evidence type="ECO:0000256" key="1">
    <source>
        <dbReference type="ARBA" id="ARBA00006586"/>
    </source>
</evidence>
<dbReference type="CDD" id="cd03747">
    <property type="entry name" value="Ntn_PGA_like"/>
    <property type="match status" value="1"/>
</dbReference>
<evidence type="ECO:0000256" key="5">
    <source>
        <dbReference type="PIRSR" id="PIRSR001227-2"/>
    </source>
</evidence>
<feature type="transmembrane region" description="Helical" evidence="6">
    <location>
        <begin position="7"/>
        <end position="30"/>
    </location>
</feature>
<dbReference type="STRING" id="1086013.SAMN05421774_101815"/>
<dbReference type="InterPro" id="IPR043146">
    <property type="entry name" value="Penicillin_amidase_N_B-knob"/>
</dbReference>
<evidence type="ECO:0000256" key="6">
    <source>
        <dbReference type="SAM" id="Phobius"/>
    </source>
</evidence>
<proteinExistence type="inferred from homology"/>
<dbReference type="PIRSF" id="PIRSF001227">
    <property type="entry name" value="Pen_acylase"/>
    <property type="match status" value="1"/>
</dbReference>
<dbReference type="InterPro" id="IPR023343">
    <property type="entry name" value="Penicillin_amidase_dom1"/>
</dbReference>
<keyword evidence="8" id="KW-1185">Reference proteome</keyword>
<comment type="similarity">
    <text evidence="1">Belongs to the peptidase S45 family.</text>
</comment>
<dbReference type="PANTHER" id="PTHR34218:SF4">
    <property type="entry name" value="ACYL-HOMOSERINE LACTONE ACYLASE QUIP"/>
    <property type="match status" value="1"/>
</dbReference>
<feature type="active site" description="Nucleophile" evidence="4">
    <location>
        <position position="261"/>
    </location>
</feature>
<dbReference type="InterPro" id="IPR029055">
    <property type="entry name" value="Ntn_hydrolases_N"/>
</dbReference>
<reference evidence="7 8" key="1">
    <citation type="submission" date="2017-01" db="EMBL/GenBank/DDBJ databases">
        <authorList>
            <person name="Mah S.A."/>
            <person name="Swanson W.J."/>
            <person name="Moy G.W."/>
            <person name="Vacquier V.D."/>
        </authorList>
    </citation>
    <scope>NUCLEOTIDE SEQUENCE [LARGE SCALE GENOMIC DNA]</scope>
    <source>
        <strain evidence="7 8">DSM 26375</strain>
    </source>
</reference>
<keyword evidence="3" id="KW-0865">Zymogen</keyword>
<evidence type="ECO:0000256" key="3">
    <source>
        <dbReference type="ARBA" id="ARBA00023145"/>
    </source>
</evidence>
<organism evidence="7 8">
    <name type="scientific">Gemmobacter megaterium</name>
    <dbReference type="NCBI Taxonomy" id="1086013"/>
    <lineage>
        <taxon>Bacteria</taxon>
        <taxon>Pseudomonadati</taxon>
        <taxon>Pseudomonadota</taxon>
        <taxon>Alphaproteobacteria</taxon>
        <taxon>Rhodobacterales</taxon>
        <taxon>Paracoccaceae</taxon>
        <taxon>Gemmobacter</taxon>
    </lineage>
</organism>
<dbReference type="InterPro" id="IPR002692">
    <property type="entry name" value="S45"/>
</dbReference>
<dbReference type="SUPFAM" id="SSF56235">
    <property type="entry name" value="N-terminal nucleophile aminohydrolases (Ntn hydrolases)"/>
    <property type="match status" value="1"/>
</dbReference>
<dbReference type="EMBL" id="FTOT01000001">
    <property type="protein sequence ID" value="SIS67302.1"/>
    <property type="molecule type" value="Genomic_DNA"/>
</dbReference>
<evidence type="ECO:0000313" key="7">
    <source>
        <dbReference type="EMBL" id="SIS67302.1"/>
    </source>
</evidence>
<accession>A0A1N7L099</accession>
<feature type="binding site" evidence="5">
    <location>
        <position position="333"/>
    </location>
    <ligand>
        <name>Ca(2+)</name>
        <dbReference type="ChEBI" id="CHEBI:29108"/>
    </ligand>
</feature>
<dbReference type="PANTHER" id="PTHR34218">
    <property type="entry name" value="PEPTIDASE S45 PENICILLIN AMIDASE"/>
    <property type="match status" value="1"/>
</dbReference>
<name>A0A1N7L099_9RHOB</name>
<keyword evidence="2" id="KW-0378">Hydrolase</keyword>
<evidence type="ECO:0000256" key="4">
    <source>
        <dbReference type="PIRSR" id="PIRSR001227-1"/>
    </source>
</evidence>
<gene>
    <name evidence="7" type="ORF">SAMN05421774_101815</name>
</gene>
<dbReference type="Gene3D" id="2.30.120.10">
    <property type="match status" value="1"/>
</dbReference>
<keyword evidence="5" id="KW-0479">Metal-binding</keyword>
<keyword evidence="6" id="KW-0812">Transmembrane</keyword>
<dbReference type="Gene3D" id="3.60.20.10">
    <property type="entry name" value="Glutamine Phosphoribosylpyrophosphate, subunit 1, domain 1"/>
    <property type="match status" value="1"/>
</dbReference>
<dbReference type="InterPro" id="IPR014395">
    <property type="entry name" value="Pen/GL7ACA/AHL_acylase"/>
</dbReference>
<dbReference type="Gene3D" id="1.10.439.10">
    <property type="entry name" value="Penicillin Amidohydrolase, domain 1"/>
    <property type="match status" value="1"/>
</dbReference>
<evidence type="ECO:0000256" key="2">
    <source>
        <dbReference type="ARBA" id="ARBA00022801"/>
    </source>
</evidence>
<evidence type="ECO:0000313" key="8">
    <source>
        <dbReference type="Proteomes" id="UP000186141"/>
    </source>
</evidence>
<feature type="binding site" evidence="5">
    <location>
        <position position="195"/>
    </location>
    <ligand>
        <name>Ca(2+)</name>
        <dbReference type="ChEBI" id="CHEBI:29108"/>
    </ligand>
</feature>